<organism evidence="1 2">
    <name type="scientific">Frankliniella fusca</name>
    <dbReference type="NCBI Taxonomy" id="407009"/>
    <lineage>
        <taxon>Eukaryota</taxon>
        <taxon>Metazoa</taxon>
        <taxon>Ecdysozoa</taxon>
        <taxon>Arthropoda</taxon>
        <taxon>Hexapoda</taxon>
        <taxon>Insecta</taxon>
        <taxon>Pterygota</taxon>
        <taxon>Neoptera</taxon>
        <taxon>Paraneoptera</taxon>
        <taxon>Thysanoptera</taxon>
        <taxon>Terebrantia</taxon>
        <taxon>Thripoidea</taxon>
        <taxon>Thripidae</taxon>
        <taxon>Frankliniella</taxon>
    </lineage>
</organism>
<comment type="caution">
    <text evidence="1">The sequence shown here is derived from an EMBL/GenBank/DDBJ whole genome shotgun (WGS) entry which is preliminary data.</text>
</comment>
<gene>
    <name evidence="1" type="ORF">KUF71_023350</name>
</gene>
<evidence type="ECO:0000313" key="2">
    <source>
        <dbReference type="Proteomes" id="UP001219518"/>
    </source>
</evidence>
<keyword evidence="2" id="KW-1185">Reference proteome</keyword>
<reference evidence="1" key="1">
    <citation type="submission" date="2021-07" db="EMBL/GenBank/DDBJ databases">
        <authorList>
            <person name="Catto M.A."/>
            <person name="Jacobson A."/>
            <person name="Kennedy G."/>
            <person name="Labadie P."/>
            <person name="Hunt B.G."/>
            <person name="Srinivasan R."/>
        </authorList>
    </citation>
    <scope>NUCLEOTIDE SEQUENCE</scope>
    <source>
        <strain evidence="1">PL_HMW_Pooled</strain>
        <tissue evidence="1">Head</tissue>
    </source>
</reference>
<protein>
    <submittedName>
        <fullName evidence="1">Biotin synthase</fullName>
    </submittedName>
</protein>
<evidence type="ECO:0000313" key="1">
    <source>
        <dbReference type="EMBL" id="KAK3913937.1"/>
    </source>
</evidence>
<dbReference type="Proteomes" id="UP001219518">
    <property type="component" value="Unassembled WGS sequence"/>
</dbReference>
<reference evidence="1" key="2">
    <citation type="journal article" date="2023" name="BMC Genomics">
        <title>Pest status, molecular evolution, and epigenetic factors derived from the genome assembly of Frankliniella fusca, a thysanopteran phytovirus vector.</title>
        <authorList>
            <person name="Catto M.A."/>
            <person name="Labadie P.E."/>
            <person name="Jacobson A.L."/>
            <person name="Kennedy G.G."/>
            <person name="Srinivasan R."/>
            <person name="Hunt B.G."/>
        </authorList>
    </citation>
    <scope>NUCLEOTIDE SEQUENCE</scope>
    <source>
        <strain evidence="1">PL_HMW_Pooled</strain>
    </source>
</reference>
<sequence length="157" mass="17399">MEIETETPDGEVEVRRKFVCTCCVVDAQARCIIVNQMSPSGHFACPFCLHSGLSSGGAVHYPILPPIPFPERRTDAGIRACMREAGNDHFPPGQDHVQGFKGPSWLMNLAHFSLGKGIVTDDLHPFSGVIEGHTKLLFTRTRDYIPPYYIGDRFSPL</sequence>
<dbReference type="EMBL" id="JAHWGI010000348">
    <property type="protein sequence ID" value="KAK3913937.1"/>
    <property type="molecule type" value="Genomic_DNA"/>
</dbReference>
<proteinExistence type="predicted"/>
<accession>A0AAE1H359</accession>
<dbReference type="AlphaFoldDB" id="A0AAE1H359"/>
<name>A0AAE1H359_9NEOP</name>